<feature type="domain" description="Cytochrome c" evidence="5">
    <location>
        <begin position="472"/>
        <end position="560"/>
    </location>
</feature>
<keyword evidence="1 4" id="KW-0349">Heme</keyword>
<keyword evidence="2 4" id="KW-0479">Metal-binding</keyword>
<evidence type="ECO:0000256" key="2">
    <source>
        <dbReference type="ARBA" id="ARBA00022723"/>
    </source>
</evidence>
<dbReference type="GO" id="GO:0020037">
    <property type="term" value="F:heme binding"/>
    <property type="evidence" value="ECO:0007669"/>
    <property type="project" value="InterPro"/>
</dbReference>
<evidence type="ECO:0000313" key="7">
    <source>
        <dbReference type="Proteomes" id="UP000494119"/>
    </source>
</evidence>
<evidence type="ECO:0000259" key="5">
    <source>
        <dbReference type="PROSITE" id="PS51007"/>
    </source>
</evidence>
<organism evidence="6 7">
    <name type="scientific">Paraburkholderia caffeinitolerans</name>
    <dbReference type="NCBI Taxonomy" id="1723730"/>
    <lineage>
        <taxon>Bacteria</taxon>
        <taxon>Pseudomonadati</taxon>
        <taxon>Pseudomonadota</taxon>
        <taxon>Betaproteobacteria</taxon>
        <taxon>Burkholderiales</taxon>
        <taxon>Burkholderiaceae</taxon>
        <taxon>Paraburkholderia</taxon>
    </lineage>
</organism>
<dbReference type="InterPro" id="IPR009056">
    <property type="entry name" value="Cyt_c-like_dom"/>
</dbReference>
<dbReference type="SUPFAM" id="SSF46626">
    <property type="entry name" value="Cytochrome c"/>
    <property type="match status" value="1"/>
</dbReference>
<keyword evidence="3 4" id="KW-0408">Iron</keyword>
<evidence type="ECO:0000256" key="1">
    <source>
        <dbReference type="ARBA" id="ARBA00022617"/>
    </source>
</evidence>
<evidence type="ECO:0000256" key="3">
    <source>
        <dbReference type="ARBA" id="ARBA00023004"/>
    </source>
</evidence>
<dbReference type="GO" id="GO:0009055">
    <property type="term" value="F:electron transfer activity"/>
    <property type="evidence" value="ECO:0007669"/>
    <property type="project" value="InterPro"/>
</dbReference>
<dbReference type="AlphaFoldDB" id="A0A6J5H259"/>
<protein>
    <recommendedName>
        <fullName evidence="5">Cytochrome c domain-containing protein</fullName>
    </recommendedName>
</protein>
<dbReference type="Proteomes" id="UP000494119">
    <property type="component" value="Unassembled WGS sequence"/>
</dbReference>
<dbReference type="EMBL" id="CADIKL010000065">
    <property type="protein sequence ID" value="CAB3809185.1"/>
    <property type="molecule type" value="Genomic_DNA"/>
</dbReference>
<proteinExistence type="predicted"/>
<name>A0A6J5H259_9BURK</name>
<evidence type="ECO:0000256" key="4">
    <source>
        <dbReference type="PROSITE-ProRule" id="PRU00433"/>
    </source>
</evidence>
<gene>
    <name evidence="6" type="ORF">LMG28688_06936</name>
</gene>
<keyword evidence="7" id="KW-1185">Reference proteome</keyword>
<evidence type="ECO:0000313" key="6">
    <source>
        <dbReference type="EMBL" id="CAB3809185.1"/>
    </source>
</evidence>
<dbReference type="InterPro" id="IPR036909">
    <property type="entry name" value="Cyt_c-like_dom_sf"/>
</dbReference>
<reference evidence="6 7" key="1">
    <citation type="submission" date="2020-04" db="EMBL/GenBank/DDBJ databases">
        <authorList>
            <person name="De Canck E."/>
        </authorList>
    </citation>
    <scope>NUCLEOTIDE SEQUENCE [LARGE SCALE GENOMIC DNA]</scope>
    <source>
        <strain evidence="6 7">LMG 28688</strain>
    </source>
</reference>
<accession>A0A6J5H259</accession>
<dbReference type="PROSITE" id="PS51007">
    <property type="entry name" value="CYTC"/>
    <property type="match status" value="1"/>
</dbReference>
<dbReference type="GO" id="GO:0046872">
    <property type="term" value="F:metal ion binding"/>
    <property type="evidence" value="ECO:0007669"/>
    <property type="project" value="UniProtKB-KW"/>
</dbReference>
<sequence length="844" mass="93551">MNRQGQLHVWILVLVGVLSIGARAAPQSGQVLDEAKQAGLNAASFPQADEDYFKDMDRGIALTPEEIKGRNMWLVWSGGNDRFWDRMTKDTFGAFDIIKSISSYPGQEHSRDDRWSYLGVINEPCFEKATAPDPKRFGLWLDQRTVSDKCPKDPFENEAKYPGVKTGARGTTFSDGKTLPVGSFYGYATGIVGLRLFPNPAFDEKAEKAWDARRYYEDPSYYNNPNLIRPYRVGMTCAFCHIGPSPVHPSANPEHPQWAELSGTVGAQYMWVDRLFIHNASKPEGQQNFMYQLTHTWRPGTMDTSLVSTDNINNPRTMNALYDLHARLGKALKIGKETLAGGELDNKQINDFVSSGDLTKFFKAPNTVWTPHVLKDGADSVGVLGALNRVYLNIGLFSEEWLLHFNPVFGGKPITPIQIAVARKNSTYWQVTEAGTINMALYLIAASQPDHLSDAPGGKQYLTDASTADGAALLQRGKNVFADTCARCHSSKAPPVPASLNLHDCNGPNYMACFKRYWKWTQTDDYKTQMRKVVDAPDFLDGNYLSSDARIPVTLLRTNICSPLATNAIRGNIWDNFSSESYKTLPSVGAVTLNDAFSGKPWQYHMPAGGRGYTRVPSLISIWSTAPFLLNNSVGPERFDGDPSVASRMKVFDASIEQMLWPEKRQHDSVLGDKVPGLIDRTTVRSQITIPKGYLPASLQSTLQRIDPKLFDPKTGDLALGPVPAQVPVNLLANIRPLPESSDPLVIGQHIGQLTNLVFKLGKSLFTMPANATDEELLKKYAGLEKPMLALSKCPDFIVNRGHYFGTSEFNDQNGLTADERAFGKEPVLSDDDKRALIAFLKTF</sequence>